<proteinExistence type="predicted"/>
<gene>
    <name evidence="2" type="ORF">SAMN05216404_104154</name>
</gene>
<reference evidence="2 3" key="1">
    <citation type="submission" date="2016-10" db="EMBL/GenBank/DDBJ databases">
        <authorList>
            <person name="de Groot N.N."/>
        </authorList>
    </citation>
    <scope>NUCLEOTIDE SEQUENCE [LARGE SCALE GENOMIC DNA]</scope>
    <source>
        <strain evidence="2 3">Nl18</strain>
    </source>
</reference>
<dbReference type="AlphaFoldDB" id="A0A1H8GAZ5"/>
<evidence type="ECO:0000259" key="1">
    <source>
        <dbReference type="Pfam" id="PF12146"/>
    </source>
</evidence>
<evidence type="ECO:0000313" key="3">
    <source>
        <dbReference type="Proteomes" id="UP000183898"/>
    </source>
</evidence>
<dbReference type="PANTHER" id="PTHR42103">
    <property type="entry name" value="ALPHA/BETA-HYDROLASES SUPERFAMILY PROTEIN"/>
    <property type="match status" value="1"/>
</dbReference>
<dbReference type="PANTHER" id="PTHR42103:SF2">
    <property type="entry name" value="AB HYDROLASE-1 DOMAIN-CONTAINING PROTEIN"/>
    <property type="match status" value="1"/>
</dbReference>
<evidence type="ECO:0000313" key="2">
    <source>
        <dbReference type="EMBL" id="SEN41172.1"/>
    </source>
</evidence>
<accession>A0A1H8GAZ5</accession>
<feature type="domain" description="Serine aminopeptidase S33" evidence="1">
    <location>
        <begin position="61"/>
        <end position="164"/>
    </location>
</feature>
<dbReference type="Pfam" id="PF12146">
    <property type="entry name" value="Hydrolase_4"/>
    <property type="match status" value="1"/>
</dbReference>
<sequence length="240" mass="26209">MYCSFDSRLYVHPLTAHNSPNLSRNLFIDGPAGKLEAVLAEPASPSPRGISVIAHPHPLYGGTMNNKVVHTLFKSFLELEFITVKFNFRGVEQSEGPLYSGNDGLGEVEDVVAVAEAVTAEYASRFDSSPPLCLAGFSFGGAIQVFAAQRLKPQQVVLVAPAVERLSAPPLSFPQDTQDVQSLPRVLIIHGDQDDVVPLKTVLDWAAPQELPIVVVPGAEHFFHRRLHILKRIVLDSCRP</sequence>
<dbReference type="Proteomes" id="UP000183898">
    <property type="component" value="Unassembled WGS sequence"/>
</dbReference>
<dbReference type="InterPro" id="IPR022742">
    <property type="entry name" value="Hydrolase_4"/>
</dbReference>
<dbReference type="InterPro" id="IPR029058">
    <property type="entry name" value="AB_hydrolase_fold"/>
</dbReference>
<dbReference type="SUPFAM" id="SSF53474">
    <property type="entry name" value="alpha/beta-Hydrolases"/>
    <property type="match status" value="1"/>
</dbReference>
<organism evidence="2 3">
    <name type="scientific">Nitrosospira multiformis</name>
    <dbReference type="NCBI Taxonomy" id="1231"/>
    <lineage>
        <taxon>Bacteria</taxon>
        <taxon>Pseudomonadati</taxon>
        <taxon>Pseudomonadota</taxon>
        <taxon>Betaproteobacteria</taxon>
        <taxon>Nitrosomonadales</taxon>
        <taxon>Nitrosomonadaceae</taxon>
        <taxon>Nitrosospira</taxon>
    </lineage>
</organism>
<dbReference type="Gene3D" id="3.40.50.1820">
    <property type="entry name" value="alpha/beta hydrolase"/>
    <property type="match status" value="1"/>
</dbReference>
<name>A0A1H8GAZ5_9PROT</name>
<dbReference type="EMBL" id="FOCT01000004">
    <property type="protein sequence ID" value="SEN41172.1"/>
    <property type="molecule type" value="Genomic_DNA"/>
</dbReference>
<protein>
    <recommendedName>
        <fullName evidence="1">Serine aminopeptidase S33 domain-containing protein</fullName>
    </recommendedName>
</protein>